<keyword evidence="5" id="KW-1185">Reference proteome</keyword>
<protein>
    <submittedName>
        <fullName evidence="4">Uncharacterized protein</fullName>
    </submittedName>
</protein>
<sequence length="751" mass="85539">MDQAFDSKLTFIGSKAENIKLIKELVDNAINCASNSRIKMNNEDDPIFDENYIESESYKNSKELIVEKTNQLLEFLKNSILYSSPRVQSFMIGDTTIGSIVGNVASLFYNGTNVTYLISNTMIPLEFIIVNDMCRMIGFEYKNPKNIYFEDMGEAQQRVIQEKETIEGSIQPFGHLTSGGSLANIEALWCSYWVKFIPLCIKDALQVEGDLKDAKDLLKIKEKYIYSNDFMECIEYKGDENNEIKLISLSNWDLLNLNSDEAVRLPFLVAKYCNLSVHQVYPIIKKYHPYSVGVFNYFTSHKINLPIYIIPESSHYSLGKAACLLGLGYETGVKEIVLDKNRRMNIDNVEKTLNECWINRTPVINITCICGSTQEGAVDHMDLILNLKEQYRNEKKLSFDIHVDGAFGAFFLTMIREDFKMLDLPTKKHNFIEITEEAKPMELYKSDLFESESILSNHMKKQLSLLKYADTVTIDCHKHGFINFTAGGIFFRNDKFKYILNVSPIYIGGNSIESTGIWGIEGSRNQQAVSAIYLTNSIMRPSKGGYGRLLKRSLLNSKLFYLGLLCFNELETTLFKVHTTTNDPSPSDLEYLRGRIFGSLENSDEIIFPNLNEINWDEGLLEKLSEIGPDTDIINYCFNPKNNTSYNNLHQLNKLIGNRFGNHNAPDIDLSLSSTMYGHSKGIDFINGLLTEMGIKESLPSSILETKIPFVRSVLMDPFVNETTNVSCFTNIFKLLKKEINSFILDNNLIN</sequence>
<gene>
    <name evidence="4" type="ORF">DICPUDRAFT_75453</name>
</gene>
<dbReference type="PANTHER" id="PTHR42735:SF4">
    <property type="entry name" value="PYRIDOXAL PHOSPHATE-DEPENDENT DECARBOXYLASE FAMILY PROTEIN"/>
    <property type="match status" value="1"/>
</dbReference>
<evidence type="ECO:0000256" key="1">
    <source>
        <dbReference type="ARBA" id="ARBA00001933"/>
    </source>
</evidence>
<evidence type="ECO:0000313" key="4">
    <source>
        <dbReference type="EMBL" id="EGC38957.1"/>
    </source>
</evidence>
<dbReference type="InterPro" id="IPR015424">
    <property type="entry name" value="PyrdxlP-dep_Trfase"/>
</dbReference>
<evidence type="ECO:0000256" key="2">
    <source>
        <dbReference type="ARBA" id="ARBA00022898"/>
    </source>
</evidence>
<dbReference type="InParanoid" id="F0ZAP8"/>
<dbReference type="GeneID" id="10506247"/>
<dbReference type="Gene3D" id="3.40.640.10">
    <property type="entry name" value="Type I PLP-dependent aspartate aminotransferase-like (Major domain)"/>
    <property type="match status" value="1"/>
</dbReference>
<dbReference type="RefSeq" id="XP_003284522.1">
    <property type="nucleotide sequence ID" value="XM_003284474.1"/>
</dbReference>
<dbReference type="EMBL" id="GL870966">
    <property type="protein sequence ID" value="EGC38957.1"/>
    <property type="molecule type" value="Genomic_DNA"/>
</dbReference>
<dbReference type="SUPFAM" id="SSF53383">
    <property type="entry name" value="PLP-dependent transferases"/>
    <property type="match status" value="1"/>
</dbReference>
<dbReference type="eggNOG" id="ENOG502RSNF">
    <property type="taxonomic scope" value="Eukaryota"/>
</dbReference>
<dbReference type="InterPro" id="IPR015421">
    <property type="entry name" value="PyrdxlP-dep_Trfase_major"/>
</dbReference>
<dbReference type="OMA" id="KMSEWEL"/>
<dbReference type="Proteomes" id="UP000001064">
    <property type="component" value="Unassembled WGS sequence"/>
</dbReference>
<dbReference type="KEGG" id="dpp:DICPUDRAFT_75453"/>
<dbReference type="AlphaFoldDB" id="F0ZAP8"/>
<keyword evidence="3" id="KW-0456">Lyase</keyword>
<proteinExistence type="predicted"/>
<dbReference type="STRING" id="5786.F0ZAP8"/>
<keyword evidence="2" id="KW-0663">Pyridoxal phosphate</keyword>
<name>F0ZAP8_DICPU</name>
<dbReference type="VEuPathDB" id="AmoebaDB:DICPUDRAFT_75453"/>
<accession>F0ZAP8</accession>
<dbReference type="PANTHER" id="PTHR42735">
    <property type="match status" value="1"/>
</dbReference>
<evidence type="ECO:0000313" key="5">
    <source>
        <dbReference type="Proteomes" id="UP000001064"/>
    </source>
</evidence>
<reference evidence="5" key="1">
    <citation type="journal article" date="2011" name="Genome Biol.">
        <title>Comparative genomics of the social amoebae Dictyostelium discoideum and Dictyostelium purpureum.</title>
        <authorList>
            <consortium name="US DOE Joint Genome Institute (JGI-PGF)"/>
            <person name="Sucgang R."/>
            <person name="Kuo A."/>
            <person name="Tian X."/>
            <person name="Salerno W."/>
            <person name="Parikh A."/>
            <person name="Feasley C.L."/>
            <person name="Dalin E."/>
            <person name="Tu H."/>
            <person name="Huang E."/>
            <person name="Barry K."/>
            <person name="Lindquist E."/>
            <person name="Shapiro H."/>
            <person name="Bruce D."/>
            <person name="Schmutz J."/>
            <person name="Salamov A."/>
            <person name="Fey P."/>
            <person name="Gaudet P."/>
            <person name="Anjard C."/>
            <person name="Babu M.M."/>
            <person name="Basu S."/>
            <person name="Bushmanova Y."/>
            <person name="van der Wel H."/>
            <person name="Katoh-Kurasawa M."/>
            <person name="Dinh C."/>
            <person name="Coutinho P.M."/>
            <person name="Saito T."/>
            <person name="Elias M."/>
            <person name="Schaap P."/>
            <person name="Kay R.R."/>
            <person name="Henrissat B."/>
            <person name="Eichinger L."/>
            <person name="Rivero F."/>
            <person name="Putnam N.H."/>
            <person name="West C.M."/>
            <person name="Loomis W.F."/>
            <person name="Chisholm R.L."/>
            <person name="Shaulsky G."/>
            <person name="Strassmann J.E."/>
            <person name="Queller D.C."/>
            <person name="Kuspa A."/>
            <person name="Grigoriev I.V."/>
        </authorList>
    </citation>
    <scope>NUCLEOTIDE SEQUENCE [LARGE SCALE GENOMIC DNA]</scope>
    <source>
        <strain evidence="5">QSDP1</strain>
    </source>
</reference>
<evidence type="ECO:0000256" key="3">
    <source>
        <dbReference type="ARBA" id="ARBA00023239"/>
    </source>
</evidence>
<dbReference type="InterPro" id="IPR050477">
    <property type="entry name" value="GrpII_AminoAcid_Decarb"/>
</dbReference>
<organism evidence="4 5">
    <name type="scientific">Dictyostelium purpureum</name>
    <name type="common">Slime mold</name>
    <dbReference type="NCBI Taxonomy" id="5786"/>
    <lineage>
        <taxon>Eukaryota</taxon>
        <taxon>Amoebozoa</taxon>
        <taxon>Evosea</taxon>
        <taxon>Eumycetozoa</taxon>
        <taxon>Dictyostelia</taxon>
        <taxon>Dictyosteliales</taxon>
        <taxon>Dictyosteliaceae</taxon>
        <taxon>Dictyostelium</taxon>
    </lineage>
</organism>
<dbReference type="OrthoDB" id="2161780at2759"/>
<comment type="cofactor">
    <cofactor evidence="1">
        <name>pyridoxal 5'-phosphate</name>
        <dbReference type="ChEBI" id="CHEBI:597326"/>
    </cofactor>
</comment>